<dbReference type="GO" id="GO:0046872">
    <property type="term" value="F:metal ion binding"/>
    <property type="evidence" value="ECO:0007669"/>
    <property type="project" value="UniProtKB-KW"/>
</dbReference>
<dbReference type="InterPro" id="IPR002219">
    <property type="entry name" value="PKC_DAG/PE"/>
</dbReference>
<dbReference type="PROSITE" id="PS00479">
    <property type="entry name" value="ZF_DAG_PE_1"/>
    <property type="match status" value="1"/>
</dbReference>
<comment type="caution">
    <text evidence="9">The sequence shown here is derived from an EMBL/GenBank/DDBJ whole genome shotgun (WGS) entry which is preliminary data.</text>
</comment>
<feature type="domain" description="LIM zinc-binding" evidence="6">
    <location>
        <begin position="45"/>
        <end position="108"/>
    </location>
</feature>
<evidence type="ECO:0000313" key="11">
    <source>
        <dbReference type="Proteomes" id="UP000187455"/>
    </source>
</evidence>
<dbReference type="Gene3D" id="3.30.60.20">
    <property type="match status" value="1"/>
</dbReference>
<evidence type="ECO:0000256" key="1">
    <source>
        <dbReference type="ARBA" id="ARBA00022468"/>
    </source>
</evidence>
<feature type="region of interest" description="Disordered" evidence="5">
    <location>
        <begin position="193"/>
        <end position="214"/>
    </location>
</feature>
<dbReference type="InterPro" id="IPR008936">
    <property type="entry name" value="Rho_GTPase_activation_prot"/>
</dbReference>
<dbReference type="EMBL" id="LSSL01001615">
    <property type="protein sequence ID" value="OLY82351.1"/>
    <property type="molecule type" value="Genomic_DNA"/>
</dbReference>
<dbReference type="SMART" id="SM00132">
    <property type="entry name" value="LIM"/>
    <property type="match status" value="2"/>
</dbReference>
<evidence type="ECO:0000259" key="6">
    <source>
        <dbReference type="PROSITE" id="PS50023"/>
    </source>
</evidence>
<dbReference type="EMBL" id="LSSL01002816">
    <property type="protein sequence ID" value="OLY81063.1"/>
    <property type="molecule type" value="Genomic_DNA"/>
</dbReference>
<feature type="compositionally biased region" description="Low complexity" evidence="5">
    <location>
        <begin position="787"/>
        <end position="803"/>
    </location>
</feature>
<evidence type="ECO:0000256" key="4">
    <source>
        <dbReference type="PROSITE-ProRule" id="PRU00125"/>
    </source>
</evidence>
<dbReference type="SMART" id="SM00324">
    <property type="entry name" value="RhoGAP"/>
    <property type="match status" value="1"/>
</dbReference>
<evidence type="ECO:0000256" key="3">
    <source>
        <dbReference type="ARBA" id="ARBA00022833"/>
    </source>
</evidence>
<dbReference type="OrthoDB" id="19923at2759"/>
<feature type="compositionally biased region" description="Basic and acidic residues" evidence="5">
    <location>
        <begin position="197"/>
        <end position="207"/>
    </location>
</feature>
<accession>A0A1R0GVY5</accession>
<keyword evidence="11" id="KW-1185">Reference proteome</keyword>
<dbReference type="GO" id="GO:0005096">
    <property type="term" value="F:GTPase activator activity"/>
    <property type="evidence" value="ECO:0007669"/>
    <property type="project" value="UniProtKB-KW"/>
</dbReference>
<keyword evidence="4" id="KW-0440">LIM domain</keyword>
<dbReference type="Pfam" id="PF00620">
    <property type="entry name" value="RhoGAP"/>
    <property type="match status" value="1"/>
</dbReference>
<dbReference type="PROSITE" id="PS00478">
    <property type="entry name" value="LIM_DOMAIN_1"/>
    <property type="match status" value="1"/>
</dbReference>
<evidence type="ECO:0000259" key="8">
    <source>
        <dbReference type="PROSITE" id="PS50238"/>
    </source>
</evidence>
<dbReference type="SUPFAM" id="SSF48350">
    <property type="entry name" value="GTPase activation domain, GAP"/>
    <property type="match status" value="1"/>
</dbReference>
<dbReference type="CDD" id="cd00159">
    <property type="entry name" value="RhoGAP"/>
    <property type="match status" value="1"/>
</dbReference>
<dbReference type="AlphaFoldDB" id="A0A1R0GVY5"/>
<feature type="region of interest" description="Disordered" evidence="5">
    <location>
        <begin position="253"/>
        <end position="296"/>
    </location>
</feature>
<dbReference type="PANTHER" id="PTHR46075">
    <property type="entry name" value="CHIMERIN FAMILY MEMBER"/>
    <property type="match status" value="1"/>
</dbReference>
<organism evidence="9 11">
    <name type="scientific">Smittium mucronatum</name>
    <dbReference type="NCBI Taxonomy" id="133383"/>
    <lineage>
        <taxon>Eukaryota</taxon>
        <taxon>Fungi</taxon>
        <taxon>Fungi incertae sedis</taxon>
        <taxon>Zoopagomycota</taxon>
        <taxon>Kickxellomycotina</taxon>
        <taxon>Harpellomycetes</taxon>
        <taxon>Harpellales</taxon>
        <taxon>Legeriomycetaceae</taxon>
        <taxon>Smittium</taxon>
    </lineage>
</organism>
<feature type="domain" description="Rho-GAP" evidence="8">
    <location>
        <begin position="509"/>
        <end position="754"/>
    </location>
</feature>
<dbReference type="PROSITE" id="PS50023">
    <property type="entry name" value="LIM_DOMAIN_2"/>
    <property type="match status" value="1"/>
</dbReference>
<feature type="compositionally biased region" description="Polar residues" evidence="5">
    <location>
        <begin position="804"/>
        <end position="816"/>
    </location>
</feature>
<name>A0A1R0GVY5_9FUNG</name>
<keyword evidence="3 4" id="KW-0862">Zinc</keyword>
<evidence type="ECO:0000259" key="7">
    <source>
        <dbReference type="PROSITE" id="PS50081"/>
    </source>
</evidence>
<dbReference type="PROSITE" id="PS50238">
    <property type="entry name" value="RHOGAP"/>
    <property type="match status" value="1"/>
</dbReference>
<reference evidence="9" key="2">
    <citation type="submission" date="2017-01" db="EMBL/GenBank/DDBJ databases">
        <authorList>
            <person name="Mah S.A."/>
            <person name="Swanson W.J."/>
            <person name="Moy G.W."/>
            <person name="Vacquier V.D."/>
        </authorList>
    </citation>
    <scope>NUCLEOTIDE SEQUENCE</scope>
    <source>
        <strain evidence="9">ALG-7-W6</strain>
    </source>
</reference>
<reference evidence="9 11" key="1">
    <citation type="journal article" date="2016" name="Mol. Biol. Evol.">
        <title>Genome-Wide Survey of Gut Fungi (Harpellales) Reveals the First Horizontally Transferred Ubiquitin Gene from a Mosquito Host.</title>
        <authorList>
            <person name="Wang Y."/>
            <person name="White M.M."/>
            <person name="Kvist S."/>
            <person name="Moncalvo J.M."/>
        </authorList>
    </citation>
    <scope>NUCLEOTIDE SEQUENCE [LARGE SCALE GENOMIC DNA]</scope>
    <source>
        <strain evidence="9 11">ALG-7-W6</strain>
    </source>
</reference>
<dbReference type="InterPro" id="IPR051854">
    <property type="entry name" value="Rho-type_GAP"/>
</dbReference>
<dbReference type="SUPFAM" id="SSF57889">
    <property type="entry name" value="Cysteine-rich domain"/>
    <property type="match status" value="1"/>
</dbReference>
<feature type="compositionally biased region" description="Basic and acidic residues" evidence="5">
    <location>
        <begin position="773"/>
        <end position="786"/>
    </location>
</feature>
<keyword evidence="2 4" id="KW-0479">Metal-binding</keyword>
<dbReference type="CDD" id="cd08368">
    <property type="entry name" value="LIM"/>
    <property type="match status" value="1"/>
</dbReference>
<gene>
    <name evidence="10" type="ORF">AYI68_g3531</name>
    <name evidence="9" type="ORF">AYI68_g4834</name>
</gene>
<evidence type="ECO:0000256" key="5">
    <source>
        <dbReference type="SAM" id="MobiDB-lite"/>
    </source>
</evidence>
<dbReference type="GO" id="GO:0007165">
    <property type="term" value="P:signal transduction"/>
    <property type="evidence" value="ECO:0007669"/>
    <property type="project" value="InterPro"/>
</dbReference>
<dbReference type="Pfam" id="PF00130">
    <property type="entry name" value="C1_1"/>
    <property type="match status" value="1"/>
</dbReference>
<dbReference type="SUPFAM" id="SSF57716">
    <property type="entry name" value="Glucocorticoid receptor-like (DNA-binding domain)"/>
    <property type="match status" value="1"/>
</dbReference>
<dbReference type="InterPro" id="IPR001781">
    <property type="entry name" value="Znf_LIM"/>
</dbReference>
<evidence type="ECO:0000313" key="10">
    <source>
        <dbReference type="EMBL" id="OLY82351.1"/>
    </source>
</evidence>
<feature type="region of interest" description="Disordered" evidence="5">
    <location>
        <begin position="765"/>
        <end position="816"/>
    </location>
</feature>
<protein>
    <submittedName>
        <fullName evidence="9">N-chimaerin</fullName>
    </submittedName>
</protein>
<dbReference type="STRING" id="133383.A0A1R0GVY5"/>
<evidence type="ECO:0000256" key="2">
    <source>
        <dbReference type="ARBA" id="ARBA00022723"/>
    </source>
</evidence>
<dbReference type="Proteomes" id="UP000187455">
    <property type="component" value="Unassembled WGS sequence"/>
</dbReference>
<dbReference type="Gene3D" id="2.10.110.10">
    <property type="entry name" value="Cysteine Rich Protein"/>
    <property type="match status" value="2"/>
</dbReference>
<feature type="compositionally biased region" description="Polar residues" evidence="5">
    <location>
        <begin position="263"/>
        <end position="275"/>
    </location>
</feature>
<sequence>MPDLKTRSDSLVNSVVSDNPILSRHPSNAALRAPQKPVDQELISPQCSGCQKVIEKGNAIQFADGVWHLECFKCTSCKKLINFDSNLLFLADGKPICSDCSYSCSLCKKQIFDEAIVTVLTFLYPICFQFRLSSTAEGTYHSECFRCGQCKEKIQGKSFAKTNAGVIYCVPCYNQRKERKKLAQIKQLEKNKRKKDLPKLPSDKDIEPLTSSPNFDDEKLNFNKEALSLVYSDAKKKPALNKLVISHPFISSETPKADKLDPSPTSKLNSSTQDSPIEGRQIDTNPIRTKPSDESKFNIPPIIDTSNFFNSEPISGPDFSPFSPASQAPNFLAGIVNPPSLSELEKSSLPTEITESFIRDDSSIQFDDSYADLPLNKTKQNNSNGISKKVEAFLGVSNNHAFTFINTLRPVRCDKCNDLIWGLNSKELRCRVCGYTCHQKCFPGATSYCVIPSNFKKDYQTIPNLSGNSSDLTALNITPNSASHHPSPEDESDPGNFNNKPILDDLFKRPLEMQVKIEQDPDHIPILVKSCIEYIELNGINMEGIYRISGSSSDIKCIHNNILKVVKSRNNYLNKLYAKSSNRGEPVENRIDFRESCDFSSIFSTKELDIDVSSVTSVLKQYFRGLPVPLLTLEYYNEWINIFNNKDISNNKNISKRSPPDSVSDAEFIKIKRIREIGSKLPISHMNTLTYLLRHLKKVGNNSSRNLMPAANLSMVFAPNLLRLPESQFNQEMQHMSYINMCITFLINKVDVIWPLDPKDDPLSSTLPSLKDSNQEIRNINDDISPKKSSGSSSPNSLESSNNTKPISTSTPLKTSTLAMLNTRKLSSGMRNLDINTQPLSGSLSNRSSPEDTLLKHKFKTNNEGLMVNRSAYSRDPYSSYQESSLSNNIRSNPKKSNQKLANVNLPIFTQIDGTNLENIKANSKIDGHPRNRININNERIHPHTQKLEPPITNQINRMY</sequence>
<feature type="region of interest" description="Disordered" evidence="5">
    <location>
        <begin position="829"/>
        <end position="852"/>
    </location>
</feature>
<dbReference type="InterPro" id="IPR000198">
    <property type="entry name" value="RhoGAP_dom"/>
</dbReference>
<dbReference type="Pfam" id="PF00412">
    <property type="entry name" value="LIM"/>
    <property type="match status" value="2"/>
</dbReference>
<dbReference type="Gene3D" id="1.10.555.10">
    <property type="entry name" value="Rho GTPase activation protein"/>
    <property type="match status" value="1"/>
</dbReference>
<proteinExistence type="predicted"/>
<dbReference type="PANTHER" id="PTHR46075:SF2">
    <property type="entry name" value="RHO GTPASE ACTIVATING PROTEIN AT 5A, ISOFORM A"/>
    <property type="match status" value="1"/>
</dbReference>
<evidence type="ECO:0000313" key="9">
    <source>
        <dbReference type="EMBL" id="OLY81063.1"/>
    </source>
</evidence>
<keyword evidence="1" id="KW-0343">GTPase activation</keyword>
<dbReference type="PROSITE" id="PS50081">
    <property type="entry name" value="ZF_DAG_PE_2"/>
    <property type="match status" value="1"/>
</dbReference>
<dbReference type="SMART" id="SM00109">
    <property type="entry name" value="C1"/>
    <property type="match status" value="1"/>
</dbReference>
<feature type="domain" description="Phorbol-ester/DAG-type" evidence="7">
    <location>
        <begin position="399"/>
        <end position="449"/>
    </location>
</feature>
<feature type="compositionally biased region" description="Polar residues" evidence="5">
    <location>
        <begin position="829"/>
        <end position="848"/>
    </location>
</feature>
<feature type="region of interest" description="Disordered" evidence="5">
    <location>
        <begin position="476"/>
        <end position="496"/>
    </location>
</feature>
<dbReference type="InterPro" id="IPR046349">
    <property type="entry name" value="C1-like_sf"/>
</dbReference>